<dbReference type="InterPro" id="IPR050109">
    <property type="entry name" value="HTH-type_TetR-like_transc_reg"/>
</dbReference>
<evidence type="ECO:0000313" key="6">
    <source>
        <dbReference type="EMBL" id="ALG86869.1"/>
    </source>
</evidence>
<gene>
    <name evidence="6" type="ORF">ACH46_12825</name>
</gene>
<feature type="DNA-binding region" description="H-T-H motif" evidence="4">
    <location>
        <begin position="34"/>
        <end position="53"/>
    </location>
</feature>
<dbReference type="InterPro" id="IPR001647">
    <property type="entry name" value="HTH_TetR"/>
</dbReference>
<name>A0A0N9N7E9_9ACTN</name>
<protein>
    <submittedName>
        <fullName evidence="6">TetR family transcriptional regulator</fullName>
    </submittedName>
</protein>
<dbReference type="GO" id="GO:0045892">
    <property type="term" value="P:negative regulation of DNA-templated transcription"/>
    <property type="evidence" value="ECO:0007669"/>
    <property type="project" value="UniProtKB-ARBA"/>
</dbReference>
<reference evidence="6 7" key="2">
    <citation type="journal article" date="2017" name="Int. J. Syst. Evol. Microbiol.">
        <title>Gordonia phthalatica sp. nov., a di-n-butyl phthalate-degrading bacterium isolated from activated sludge.</title>
        <authorList>
            <person name="Jin D."/>
            <person name="Kong X."/>
            <person name="Jia M."/>
            <person name="Yu X."/>
            <person name="Wang X."/>
            <person name="Zhuang X."/>
            <person name="Deng Y."/>
            <person name="Bai Z."/>
        </authorList>
    </citation>
    <scope>NUCLEOTIDE SEQUENCE [LARGE SCALE GENOMIC DNA]</scope>
    <source>
        <strain evidence="6 7">QH-11</strain>
    </source>
</reference>
<accession>A0A0N9N7E9</accession>
<dbReference type="SUPFAM" id="SSF46689">
    <property type="entry name" value="Homeodomain-like"/>
    <property type="match status" value="1"/>
</dbReference>
<evidence type="ECO:0000256" key="4">
    <source>
        <dbReference type="PROSITE-ProRule" id="PRU00335"/>
    </source>
</evidence>
<keyword evidence="1" id="KW-0805">Transcription regulation</keyword>
<feature type="domain" description="HTH tetR-type" evidence="5">
    <location>
        <begin position="11"/>
        <end position="71"/>
    </location>
</feature>
<dbReference type="Gene3D" id="1.10.357.10">
    <property type="entry name" value="Tetracycline Repressor, domain 2"/>
    <property type="match status" value="1"/>
</dbReference>
<dbReference type="AlphaFoldDB" id="A0A0N9N7E9"/>
<dbReference type="PANTHER" id="PTHR30055">
    <property type="entry name" value="HTH-TYPE TRANSCRIPTIONAL REGULATOR RUTR"/>
    <property type="match status" value="1"/>
</dbReference>
<reference evidence="7" key="1">
    <citation type="submission" date="2015-06" db="EMBL/GenBank/DDBJ databases">
        <title>Complete genome sequence and metabolic analysis of phthalate degradation pathway in Gordonia sp. QH-11.</title>
        <authorList>
            <person name="Jin D."/>
            <person name="Kong X."/>
            <person name="Bai Z."/>
        </authorList>
    </citation>
    <scope>NUCLEOTIDE SEQUENCE [LARGE SCALE GENOMIC DNA]</scope>
    <source>
        <strain evidence="7">QH-11</strain>
    </source>
</reference>
<dbReference type="Pfam" id="PF00440">
    <property type="entry name" value="TetR_N"/>
    <property type="match status" value="1"/>
</dbReference>
<dbReference type="RefSeq" id="WP_062395387.1">
    <property type="nucleotide sequence ID" value="NZ_CP011853.1"/>
</dbReference>
<evidence type="ECO:0000313" key="7">
    <source>
        <dbReference type="Proteomes" id="UP000063789"/>
    </source>
</evidence>
<dbReference type="Proteomes" id="UP000063789">
    <property type="component" value="Chromosome"/>
</dbReference>
<dbReference type="GO" id="GO:0003700">
    <property type="term" value="F:DNA-binding transcription factor activity"/>
    <property type="evidence" value="ECO:0007669"/>
    <property type="project" value="TreeGrafter"/>
</dbReference>
<evidence type="ECO:0000256" key="3">
    <source>
        <dbReference type="ARBA" id="ARBA00023163"/>
    </source>
</evidence>
<sequence length="219" mass="23554">MTRISRAEQREQTRAALLATAREQFLTSGYAATSLDAIAEGAGFSKGAVYSNFKDKPTLCMAVLEDIHREKLGEIRSIVERGDDLAAMLDAFADWVRATIGDVDWTMLELEFVALSRRSPDQLAMIVALREGARDSLAELLASVLGDAVELLDRAAEETPGLPDRREVADLLLSTGIGLGIQRALDPAVSVEPAIAVINAAFAAFTETATEAMTVIESE</sequence>
<keyword evidence="7" id="KW-1185">Reference proteome</keyword>
<keyword evidence="3" id="KW-0804">Transcription</keyword>
<dbReference type="PROSITE" id="PS50977">
    <property type="entry name" value="HTH_TETR_2"/>
    <property type="match status" value="1"/>
</dbReference>
<dbReference type="EMBL" id="CP011853">
    <property type="protein sequence ID" value="ALG86869.1"/>
    <property type="molecule type" value="Genomic_DNA"/>
</dbReference>
<dbReference type="InterPro" id="IPR009057">
    <property type="entry name" value="Homeodomain-like_sf"/>
</dbReference>
<organism evidence="6 7">
    <name type="scientific">Gordonia phthalatica</name>
    <dbReference type="NCBI Taxonomy" id="1136941"/>
    <lineage>
        <taxon>Bacteria</taxon>
        <taxon>Bacillati</taxon>
        <taxon>Actinomycetota</taxon>
        <taxon>Actinomycetes</taxon>
        <taxon>Mycobacteriales</taxon>
        <taxon>Gordoniaceae</taxon>
        <taxon>Gordonia</taxon>
    </lineage>
</organism>
<dbReference type="GO" id="GO:0000976">
    <property type="term" value="F:transcription cis-regulatory region binding"/>
    <property type="evidence" value="ECO:0007669"/>
    <property type="project" value="TreeGrafter"/>
</dbReference>
<dbReference type="STRING" id="1136941.ACH46_12825"/>
<keyword evidence="2 4" id="KW-0238">DNA-binding</keyword>
<proteinExistence type="predicted"/>
<dbReference type="KEGG" id="goq:ACH46_12825"/>
<evidence type="ECO:0000256" key="1">
    <source>
        <dbReference type="ARBA" id="ARBA00023015"/>
    </source>
</evidence>
<dbReference type="FunFam" id="1.10.10.60:FF:000141">
    <property type="entry name" value="TetR family transcriptional regulator"/>
    <property type="match status" value="1"/>
</dbReference>
<evidence type="ECO:0000256" key="2">
    <source>
        <dbReference type="ARBA" id="ARBA00023125"/>
    </source>
</evidence>
<dbReference type="OrthoDB" id="7252896at2"/>
<dbReference type="PATRIC" id="fig|1136941.3.peg.2611"/>
<evidence type="ECO:0000259" key="5">
    <source>
        <dbReference type="PROSITE" id="PS50977"/>
    </source>
</evidence>
<dbReference type="PANTHER" id="PTHR30055:SF234">
    <property type="entry name" value="HTH-TYPE TRANSCRIPTIONAL REGULATOR BETI"/>
    <property type="match status" value="1"/>
</dbReference>
<dbReference type="PRINTS" id="PR00455">
    <property type="entry name" value="HTHTETR"/>
</dbReference>